<proteinExistence type="predicted"/>
<evidence type="ECO:0000259" key="4">
    <source>
        <dbReference type="PROSITE" id="PS01124"/>
    </source>
</evidence>
<dbReference type="RefSeq" id="WP_289473921.1">
    <property type="nucleotide sequence ID" value="NZ_JAUCMN010000007.1"/>
</dbReference>
<protein>
    <submittedName>
        <fullName evidence="5">Helix-turn-helix domain-containing protein</fullName>
    </submittedName>
</protein>
<evidence type="ECO:0000313" key="5">
    <source>
        <dbReference type="EMBL" id="MDM7892223.1"/>
    </source>
</evidence>
<comment type="caution">
    <text evidence="5">The sequence shown here is derived from an EMBL/GenBank/DDBJ whole genome shotgun (WGS) entry which is preliminary data.</text>
</comment>
<evidence type="ECO:0000256" key="1">
    <source>
        <dbReference type="ARBA" id="ARBA00023015"/>
    </source>
</evidence>
<dbReference type="PANTHER" id="PTHR46796">
    <property type="entry name" value="HTH-TYPE TRANSCRIPTIONAL ACTIVATOR RHAS-RELATED"/>
    <property type="match status" value="1"/>
</dbReference>
<keyword evidence="3" id="KW-0804">Transcription</keyword>
<evidence type="ECO:0000256" key="2">
    <source>
        <dbReference type="ARBA" id="ARBA00023125"/>
    </source>
</evidence>
<keyword evidence="6" id="KW-1185">Reference proteome</keyword>
<dbReference type="InterPro" id="IPR018062">
    <property type="entry name" value="HTH_AraC-typ_CS"/>
</dbReference>
<dbReference type="Pfam" id="PF12833">
    <property type="entry name" value="HTH_18"/>
    <property type="match status" value="1"/>
</dbReference>
<keyword evidence="2" id="KW-0238">DNA-binding</keyword>
<sequence>MNVDRRGTSIDDAVAFYEGVYSSDNIHVGRSAADGFSWRFRAVGDENVAVGTSSVAANRWGTVGQQDVYMLAWATGPGLTLDSAARSPIQMVPGTPVMYPSDREFEFEARPTTQHLIRFDKTFLESVAAAHAGMIPGPLKFTTTAKPDAAARLRQVIRSASPELLNSATDRARRSTLNMLVAEAAVEAYDATPTLDILRHEGPASMRLAQEWMIANAHRPITVTDVARAVGINSRGLQANFQRHAGESPLSFLRTVRLHHVRAQLVIAEPDVTTVAEIARRWGFGHLGRFAAYYANAFGELPSETLRRG</sequence>
<accession>A0ABT7TRJ2</accession>
<dbReference type="PANTHER" id="PTHR46796:SF12">
    <property type="entry name" value="HTH-TYPE DNA-BINDING TRANSCRIPTIONAL ACTIVATOR EUTR"/>
    <property type="match status" value="1"/>
</dbReference>
<gene>
    <name evidence="5" type="ORF">QUG93_11040</name>
</gene>
<dbReference type="Proteomes" id="UP001236404">
    <property type="component" value="Unassembled WGS sequence"/>
</dbReference>
<keyword evidence="1" id="KW-0805">Transcription regulation</keyword>
<dbReference type="Gene3D" id="1.10.10.60">
    <property type="entry name" value="Homeodomain-like"/>
    <property type="match status" value="1"/>
</dbReference>
<dbReference type="SUPFAM" id="SSF46689">
    <property type="entry name" value="Homeodomain-like"/>
    <property type="match status" value="1"/>
</dbReference>
<reference evidence="5 6" key="1">
    <citation type="submission" date="2023-06" db="EMBL/GenBank/DDBJ databases">
        <authorList>
            <person name="Feng G."/>
            <person name="Li J."/>
            <person name="Zhu H."/>
        </authorList>
    </citation>
    <scope>NUCLEOTIDE SEQUENCE [LARGE SCALE GENOMIC DNA]</scope>
    <source>
        <strain evidence="5 6">RHCKG28</strain>
    </source>
</reference>
<evidence type="ECO:0000256" key="3">
    <source>
        <dbReference type="ARBA" id="ARBA00023163"/>
    </source>
</evidence>
<name>A0ABT7TRJ2_9MICO</name>
<feature type="domain" description="HTH araC/xylS-type" evidence="4">
    <location>
        <begin position="207"/>
        <end position="308"/>
    </location>
</feature>
<dbReference type="PROSITE" id="PS01124">
    <property type="entry name" value="HTH_ARAC_FAMILY_2"/>
    <property type="match status" value="1"/>
</dbReference>
<dbReference type="InterPro" id="IPR018060">
    <property type="entry name" value="HTH_AraC"/>
</dbReference>
<dbReference type="SMART" id="SM00342">
    <property type="entry name" value="HTH_ARAC"/>
    <property type="match status" value="1"/>
</dbReference>
<dbReference type="InterPro" id="IPR009057">
    <property type="entry name" value="Homeodomain-like_sf"/>
</dbReference>
<evidence type="ECO:0000313" key="6">
    <source>
        <dbReference type="Proteomes" id="UP001236404"/>
    </source>
</evidence>
<dbReference type="PROSITE" id="PS00041">
    <property type="entry name" value="HTH_ARAC_FAMILY_1"/>
    <property type="match status" value="1"/>
</dbReference>
<organism evidence="5 6">
    <name type="scientific">Curtobacterium caseinilyticum</name>
    <dbReference type="NCBI Taxonomy" id="3055137"/>
    <lineage>
        <taxon>Bacteria</taxon>
        <taxon>Bacillati</taxon>
        <taxon>Actinomycetota</taxon>
        <taxon>Actinomycetes</taxon>
        <taxon>Micrococcales</taxon>
        <taxon>Microbacteriaceae</taxon>
        <taxon>Curtobacterium</taxon>
    </lineage>
</organism>
<dbReference type="InterPro" id="IPR050204">
    <property type="entry name" value="AraC_XylS_family_regulators"/>
</dbReference>
<dbReference type="EMBL" id="JAUCMN010000007">
    <property type="protein sequence ID" value="MDM7892223.1"/>
    <property type="molecule type" value="Genomic_DNA"/>
</dbReference>